<proteinExistence type="predicted"/>
<dbReference type="AlphaFoldDB" id="A0A923G8K5"/>
<protein>
    <submittedName>
        <fullName evidence="2">AAA family ATPase</fullName>
    </submittedName>
</protein>
<name>A0A923G8K5_9PSED</name>
<dbReference type="SUPFAM" id="SSF52540">
    <property type="entry name" value="P-loop containing nucleoside triphosphate hydrolases"/>
    <property type="match status" value="1"/>
</dbReference>
<dbReference type="InterPro" id="IPR052934">
    <property type="entry name" value="Methyl-DNA_Rec/Restrict_Enz"/>
</dbReference>
<gene>
    <name evidence="2" type="ORF">HU751_10430</name>
</gene>
<dbReference type="PANTHER" id="PTHR37291">
    <property type="entry name" value="5-METHYLCYTOSINE-SPECIFIC RESTRICTION ENZYME B"/>
    <property type="match status" value="1"/>
</dbReference>
<dbReference type="PANTHER" id="PTHR37291:SF1">
    <property type="entry name" value="TYPE IV METHYL-DIRECTED RESTRICTION ENZYME ECOKMCRB SUBUNIT"/>
    <property type="match status" value="1"/>
</dbReference>
<accession>A0A923G8K5</accession>
<organism evidence="2">
    <name type="scientific">Pseudomonas peradeniyensis</name>
    <dbReference type="NCBI Taxonomy" id="2745488"/>
    <lineage>
        <taxon>Bacteria</taxon>
        <taxon>Pseudomonadati</taxon>
        <taxon>Pseudomonadota</taxon>
        <taxon>Gammaproteobacteria</taxon>
        <taxon>Pseudomonadales</taxon>
        <taxon>Pseudomonadaceae</taxon>
        <taxon>Pseudomonas</taxon>
    </lineage>
</organism>
<dbReference type="GO" id="GO:0005524">
    <property type="term" value="F:ATP binding"/>
    <property type="evidence" value="ECO:0007669"/>
    <property type="project" value="InterPro"/>
</dbReference>
<dbReference type="EMBL" id="JABWRJ010000011">
    <property type="protein sequence ID" value="MBC3446188.1"/>
    <property type="molecule type" value="Genomic_DNA"/>
</dbReference>
<dbReference type="InterPro" id="IPR011704">
    <property type="entry name" value="ATPase_dyneun-rel_AAA"/>
</dbReference>
<dbReference type="InterPro" id="IPR027417">
    <property type="entry name" value="P-loop_NTPase"/>
</dbReference>
<reference evidence="2" key="1">
    <citation type="journal article" date="2020" name="Microorganisms">
        <title>Reliable Identification of Environmental Pseudomonas Isolates Using the rpoD Gene.</title>
        <authorList>
            <consortium name="The Broad Institute Genome Sequencing Platform"/>
            <person name="Girard L."/>
            <person name="Lood C."/>
            <person name="Rokni-Zadeh H."/>
            <person name="van Noort V."/>
            <person name="Lavigne R."/>
            <person name="De Mot R."/>
        </authorList>
    </citation>
    <scope>NUCLEOTIDE SEQUENCE</scope>
    <source>
        <strain evidence="2">BW13M1</strain>
    </source>
</reference>
<dbReference type="RefSeq" id="WP_186733079.1">
    <property type="nucleotide sequence ID" value="NZ_JABWRJ020000004.1"/>
</dbReference>
<dbReference type="Gene3D" id="3.40.50.300">
    <property type="entry name" value="P-loop containing nucleotide triphosphate hydrolases"/>
    <property type="match status" value="1"/>
</dbReference>
<feature type="domain" description="ATPase dynein-related AAA" evidence="1">
    <location>
        <begin position="8"/>
        <end position="194"/>
    </location>
</feature>
<sequence>MASVPHQLILFGPPGTSKSHRARKYKARELGADDQNIIPVTFHPEYSYGEFVARVLPLTNADHRIEYRVHAGPLIQALTRAYAELEKETPGKVLLLIDEINRGNCAEIFGDIFQLLDRDDEGWSSYSTTVSEVICSALKASMGAATTTQSNLQQKLREELEHNRLMLPPNLHMIGTMNTSDESIFFMDSAFKRRWHFEFCRVHLGKSPDERIQADALIPSADPVRWEAFLEALNDYIRKTCTAPQLDDKLVGPWFIKARPPRKGKVHELQDADAWNRLRSLANRVTEPGAGGDNSASFENNVLAFTRNCSKATQDRILKLAGYDEGATRKFKSILSEGTGAYPYYLTKAEAGSKGLTILKFLEALQELEAEVDEPCIQRADIAGKLCLYLWDNVYARDKTPLAELVGMNRQTLRTFDQFVDRLDTFIGKLMKLPSADAKGEES</sequence>
<reference evidence="2" key="2">
    <citation type="submission" date="2020-07" db="EMBL/GenBank/DDBJ databases">
        <authorList>
            <person name="Lood C."/>
            <person name="Girard L."/>
        </authorList>
    </citation>
    <scope>NUCLEOTIDE SEQUENCE</scope>
    <source>
        <strain evidence="2">BW13M1</strain>
    </source>
</reference>
<evidence type="ECO:0000313" key="2">
    <source>
        <dbReference type="EMBL" id="MBC3446188.1"/>
    </source>
</evidence>
<evidence type="ECO:0000259" key="1">
    <source>
        <dbReference type="Pfam" id="PF07728"/>
    </source>
</evidence>
<dbReference type="Pfam" id="PF07728">
    <property type="entry name" value="AAA_5"/>
    <property type="match status" value="1"/>
</dbReference>
<dbReference type="GO" id="GO:0016887">
    <property type="term" value="F:ATP hydrolysis activity"/>
    <property type="evidence" value="ECO:0007669"/>
    <property type="project" value="InterPro"/>
</dbReference>
<comment type="caution">
    <text evidence="2">The sequence shown here is derived from an EMBL/GenBank/DDBJ whole genome shotgun (WGS) entry which is preliminary data.</text>
</comment>